<evidence type="ECO:0000256" key="7">
    <source>
        <dbReference type="ARBA" id="ARBA00048224"/>
    </source>
</evidence>
<comment type="cofactor">
    <cofactor evidence="1">
        <name>FAD</name>
        <dbReference type="ChEBI" id="CHEBI:57692"/>
    </cofactor>
</comment>
<dbReference type="InterPro" id="IPR016167">
    <property type="entry name" value="FAD-bd_PCMH_sub1"/>
</dbReference>
<evidence type="ECO:0000256" key="4">
    <source>
        <dbReference type="ARBA" id="ARBA00022630"/>
    </source>
</evidence>
<evidence type="ECO:0000313" key="11">
    <source>
        <dbReference type="Proteomes" id="UP001154282"/>
    </source>
</evidence>
<dbReference type="InterPro" id="IPR006094">
    <property type="entry name" value="Oxid_FAD_bind_N"/>
</dbReference>
<feature type="signal peptide" evidence="8">
    <location>
        <begin position="1"/>
        <end position="23"/>
    </location>
</feature>
<feature type="domain" description="FAD-binding PCMH-type" evidence="9">
    <location>
        <begin position="63"/>
        <end position="243"/>
    </location>
</feature>
<comment type="similarity">
    <text evidence="2">Belongs to the oxygen-dependent FAD-linked oxidoreductase family.</text>
</comment>
<comment type="catalytic activity">
    <reaction evidence="7">
        <text>N(6)-dimethylallyladenine + A + H2O = 3-methyl-2-butenal + adenine + AH2</text>
        <dbReference type="Rhea" id="RHEA:13625"/>
        <dbReference type="ChEBI" id="CHEBI:13193"/>
        <dbReference type="ChEBI" id="CHEBI:15377"/>
        <dbReference type="ChEBI" id="CHEBI:15825"/>
        <dbReference type="ChEBI" id="CHEBI:16708"/>
        <dbReference type="ChEBI" id="CHEBI:17499"/>
        <dbReference type="ChEBI" id="CHEBI:17660"/>
        <dbReference type="EC" id="1.5.99.12"/>
    </reaction>
</comment>
<evidence type="ECO:0000259" key="9">
    <source>
        <dbReference type="PROSITE" id="PS51387"/>
    </source>
</evidence>
<dbReference type="AlphaFoldDB" id="A0AAV0RDF7"/>
<dbReference type="EC" id="1.5.99.12" evidence="3"/>
<dbReference type="InterPro" id="IPR016166">
    <property type="entry name" value="FAD-bd_PCMH"/>
</dbReference>
<proteinExistence type="inferred from homology"/>
<evidence type="ECO:0000256" key="2">
    <source>
        <dbReference type="ARBA" id="ARBA00005466"/>
    </source>
</evidence>
<dbReference type="PANTHER" id="PTHR13878">
    <property type="entry name" value="GULONOLACTONE OXIDASE"/>
    <property type="match status" value="1"/>
</dbReference>
<evidence type="ECO:0000256" key="5">
    <source>
        <dbReference type="ARBA" id="ARBA00022827"/>
    </source>
</evidence>
<protein>
    <recommendedName>
        <fullName evidence="3">cytokinin dehydrogenase</fullName>
        <ecNumber evidence="3">1.5.99.12</ecNumber>
    </recommendedName>
</protein>
<dbReference type="Gene3D" id="3.30.465.10">
    <property type="match status" value="1"/>
</dbReference>
<organism evidence="10 11">
    <name type="scientific">Linum tenue</name>
    <dbReference type="NCBI Taxonomy" id="586396"/>
    <lineage>
        <taxon>Eukaryota</taxon>
        <taxon>Viridiplantae</taxon>
        <taxon>Streptophyta</taxon>
        <taxon>Embryophyta</taxon>
        <taxon>Tracheophyta</taxon>
        <taxon>Spermatophyta</taxon>
        <taxon>Magnoliopsida</taxon>
        <taxon>eudicotyledons</taxon>
        <taxon>Gunneridae</taxon>
        <taxon>Pentapetalae</taxon>
        <taxon>rosids</taxon>
        <taxon>fabids</taxon>
        <taxon>Malpighiales</taxon>
        <taxon>Linaceae</taxon>
        <taxon>Linum</taxon>
    </lineage>
</organism>
<dbReference type="InterPro" id="IPR016170">
    <property type="entry name" value="Cytok_DH_C_sf"/>
</dbReference>
<dbReference type="Pfam" id="PF01565">
    <property type="entry name" value="FAD_binding_4"/>
    <property type="match status" value="1"/>
</dbReference>
<keyword evidence="5" id="KW-0274">FAD</keyword>
<dbReference type="SUPFAM" id="SSF56176">
    <property type="entry name" value="FAD-binding/transporter-associated domain-like"/>
    <property type="match status" value="1"/>
</dbReference>
<dbReference type="SUPFAM" id="SSF55103">
    <property type="entry name" value="FAD-linked oxidases, C-terminal domain"/>
    <property type="match status" value="1"/>
</dbReference>
<dbReference type="PROSITE" id="PS51387">
    <property type="entry name" value="FAD_PCMH"/>
    <property type="match status" value="1"/>
</dbReference>
<keyword evidence="11" id="KW-1185">Reference proteome</keyword>
<gene>
    <name evidence="10" type="ORF">LITE_LOCUS47651</name>
</gene>
<evidence type="ECO:0000256" key="8">
    <source>
        <dbReference type="SAM" id="SignalP"/>
    </source>
</evidence>
<dbReference type="InterPro" id="IPR036318">
    <property type="entry name" value="FAD-bd_PCMH-like_sf"/>
</dbReference>
<dbReference type="PANTHER" id="PTHR13878:SF141">
    <property type="entry name" value="CYTOKININ DEHYDROGENASE"/>
    <property type="match status" value="1"/>
</dbReference>
<dbReference type="Gene3D" id="3.30.43.10">
    <property type="entry name" value="Uridine Diphospho-n-acetylenolpyruvylglucosamine Reductase, domain 2"/>
    <property type="match status" value="1"/>
</dbReference>
<keyword evidence="8" id="KW-0732">Signal</keyword>
<dbReference type="GO" id="GO:0071949">
    <property type="term" value="F:FAD binding"/>
    <property type="evidence" value="ECO:0007669"/>
    <property type="project" value="InterPro"/>
</dbReference>
<evidence type="ECO:0000256" key="3">
    <source>
        <dbReference type="ARBA" id="ARBA00011928"/>
    </source>
</evidence>
<accession>A0AAV0RDF7</accession>
<dbReference type="InterPro" id="IPR016164">
    <property type="entry name" value="FAD-linked_Oxase-like_C"/>
</dbReference>
<dbReference type="EMBL" id="CAMGYJ010000010">
    <property type="protein sequence ID" value="CAI0555574.1"/>
    <property type="molecule type" value="Genomic_DNA"/>
</dbReference>
<dbReference type="Proteomes" id="UP001154282">
    <property type="component" value="Unassembled WGS sequence"/>
</dbReference>
<evidence type="ECO:0000256" key="1">
    <source>
        <dbReference type="ARBA" id="ARBA00001974"/>
    </source>
</evidence>
<dbReference type="GO" id="GO:0009690">
    <property type="term" value="P:cytokinin metabolic process"/>
    <property type="evidence" value="ECO:0007669"/>
    <property type="project" value="InterPro"/>
</dbReference>
<dbReference type="Gene3D" id="3.40.462.10">
    <property type="entry name" value="FAD-linked oxidases, C-terminal domain"/>
    <property type="match status" value="1"/>
</dbReference>
<dbReference type="InterPro" id="IPR015345">
    <property type="entry name" value="Cytokinin_DH_FAD/cytokin-bd"/>
</dbReference>
<dbReference type="InterPro" id="IPR016169">
    <property type="entry name" value="FAD-bd_PCMH_sub2"/>
</dbReference>
<comment type="caution">
    <text evidence="10">The sequence shown here is derived from an EMBL/GenBank/DDBJ whole genome shotgun (WGS) entry which is preliminary data.</text>
</comment>
<dbReference type="GO" id="GO:0019139">
    <property type="term" value="F:cytokinin dehydrogenase activity"/>
    <property type="evidence" value="ECO:0007669"/>
    <property type="project" value="UniProtKB-EC"/>
</dbReference>
<reference evidence="10" key="1">
    <citation type="submission" date="2022-08" db="EMBL/GenBank/DDBJ databases">
        <authorList>
            <person name="Gutierrez-Valencia J."/>
        </authorList>
    </citation>
    <scope>NUCLEOTIDE SEQUENCE</scope>
</reference>
<dbReference type="InterPro" id="IPR050432">
    <property type="entry name" value="FAD-linked_Oxidoreductases_BP"/>
</dbReference>
<evidence type="ECO:0000313" key="10">
    <source>
        <dbReference type="EMBL" id="CAI0555574.1"/>
    </source>
</evidence>
<name>A0AAV0RDF7_9ROSI</name>
<evidence type="ECO:0000256" key="6">
    <source>
        <dbReference type="ARBA" id="ARBA00023002"/>
    </source>
</evidence>
<feature type="chain" id="PRO_5043550000" description="cytokinin dehydrogenase" evidence="8">
    <location>
        <begin position="24"/>
        <end position="515"/>
    </location>
</feature>
<dbReference type="Pfam" id="PF09265">
    <property type="entry name" value="Cytokin-bind"/>
    <property type="match status" value="1"/>
</dbReference>
<keyword evidence="4" id="KW-0285">Flavoprotein</keyword>
<sequence length="515" mass="56087">MAAKTTLLLAVSFLATMLTLSTSQVLPPPLLTATCPLPLELSPVLLTDQLTKLAASADYGNMVHVEPAAVAHPRSVEDISLLITTSYNCSLPYGVAARGNGHCTKGQGMVSDGVVLNMQSLSTGGNAGTKIVVSSDRTFADVSGGALWIEVLTEALKLGVAPVTWTDFLYLTVGGTLSNAGLGGQAFRFGPQIANVHEMDVVTGKGEVVTCSANKSSELFYGVLGGLGQFGVITRARIALAPAPQRVKWARLLYSDFATFSSDQEKIIANNAHPDSVDYIEGQVLLDNGTPNLWETSFFPTDAIPTITSLVNEKGIVYALEVVMYYNPANEAIKDQQMKQLIRQLKNDRGLAAMKDVTYYEFLTRVPVPDPSIPLAHPWLNLFVPKSGVSQFNDGVVRDIVMRANITVGPVLFYPVNRNKWDDKMSVVIPDEEIFYAFSLLSQSNVGDWQKYQDQNAAVLAYCEKAGIKVKQYLAGHSTQQDWIKHFGPKWAGFQQKKAQFDPKFILSPGQKIFN</sequence>
<keyword evidence="6" id="KW-0560">Oxidoreductase</keyword>